<feature type="compositionally biased region" description="Basic residues" evidence="2">
    <location>
        <begin position="751"/>
        <end position="762"/>
    </location>
</feature>
<evidence type="ECO:0000256" key="2">
    <source>
        <dbReference type="SAM" id="MobiDB-lite"/>
    </source>
</evidence>
<dbReference type="AlphaFoldDB" id="A0A420Y3B7"/>
<feature type="region of interest" description="Disordered" evidence="2">
    <location>
        <begin position="745"/>
        <end position="788"/>
    </location>
</feature>
<sequence length="788" mass="87788">MSSESPHPPPPPYLSRRSTMGVPEQSESPDVVDSVVKAFQNLTTDANYKLVSDMFNEVSYLKEQNNKLKLANRSMLEDYRDFRNELEHHKKQLQEEKEALVRVVAEKDQQITQLDEAKKQLSEAKASLETHLVEKDHELVALDEVASSLQDARNEVQEELAQTRTDLGELQKAQSKLTGEKAALELELKGKSDKLATLGKEKAGLDTSLAEATQALDQVTQEKVSLAEEVSALEKLITERNTEMEALRNERLTLAKEKELLDNNLSEKEKELAVLKEAQSKIEADLSTANTQIAELTRNINDKAAKTEALEKELSALKVTAEQREAEYAVSKEELAKMAEQVEDLETQSTALESELKAMTARMEQKAGLAESKKAELSDVTKKLEEAIARINTREAELKEATGKAEERQTRIDSLTAELNDLKTTAQTRTEDLESKLGILTSTNTQLQQDLATKTTRLTELDTLRVPLHTDPEDTYVILLDSVWTRIASLIETTFRQDLSPSTLSDESCWTNLLQSPHTRHIPLPRTNTPAAKQMRIAVILSLLSRSLHAHIFRPVYLTSGEESLLPQILHTIGVSNPSHEEHTRATLLAMLPGEKQRAFGSKRVAAVVREVSYAVQHLLNALQYEAFCNGLEQVVKLACGQWMRIQTGKMRVEPYFGPPFGEFDWQVLPLPVFEERDDLVVEVGRPVEDGQEAVTDSRVVEDEEVGPDDIMLVVWPSMCVVENGELESITQGLVISKDQVRAATDEVRGRGKQRPGAKRARTLSMPGRGVSGQAFSPQAGKADLVDG</sequence>
<dbReference type="OrthoDB" id="5421041at2759"/>
<dbReference type="PANTHER" id="PTHR23159">
    <property type="entry name" value="CENTROSOMAL PROTEIN 2"/>
    <property type="match status" value="1"/>
</dbReference>
<dbReference type="STRING" id="177199.A0A420Y3B7"/>
<accession>A0A420Y3B7</accession>
<keyword evidence="1" id="KW-0175">Coiled coil</keyword>
<evidence type="ECO:0000313" key="3">
    <source>
        <dbReference type="EMBL" id="RKU42371.1"/>
    </source>
</evidence>
<dbReference type="PANTHER" id="PTHR23159:SF31">
    <property type="entry name" value="CENTROSOME-ASSOCIATED PROTEIN CEP250 ISOFORM X1"/>
    <property type="match status" value="1"/>
</dbReference>
<protein>
    <submittedName>
        <fullName evidence="3">Uncharacterized protein</fullName>
    </submittedName>
</protein>
<gene>
    <name evidence="3" type="ORF">DL546_001986</name>
</gene>
<dbReference type="Proteomes" id="UP000275385">
    <property type="component" value="Unassembled WGS sequence"/>
</dbReference>
<name>A0A420Y3B7_9PEZI</name>
<feature type="region of interest" description="Disordered" evidence="2">
    <location>
        <begin position="1"/>
        <end position="30"/>
    </location>
</feature>
<feature type="compositionally biased region" description="Pro residues" evidence="2">
    <location>
        <begin position="1"/>
        <end position="13"/>
    </location>
</feature>
<evidence type="ECO:0000256" key="1">
    <source>
        <dbReference type="SAM" id="Coils"/>
    </source>
</evidence>
<comment type="caution">
    <text evidence="3">The sequence shown here is derived from an EMBL/GenBank/DDBJ whole genome shotgun (WGS) entry which is preliminary data.</text>
</comment>
<keyword evidence="4" id="KW-1185">Reference proteome</keyword>
<dbReference type="EMBL" id="QVQW01000057">
    <property type="protein sequence ID" value="RKU42371.1"/>
    <property type="molecule type" value="Genomic_DNA"/>
</dbReference>
<reference evidence="3 4" key="1">
    <citation type="submission" date="2018-08" db="EMBL/GenBank/DDBJ databases">
        <title>Draft genome of the lignicolous fungus Coniochaeta pulveracea.</title>
        <authorList>
            <person name="Borstlap C.J."/>
            <person name="De Witt R.N."/>
            <person name="Botha A."/>
            <person name="Volschenk H."/>
        </authorList>
    </citation>
    <scope>NUCLEOTIDE SEQUENCE [LARGE SCALE GENOMIC DNA]</scope>
    <source>
        <strain evidence="3 4">CAB683</strain>
    </source>
</reference>
<proteinExistence type="predicted"/>
<evidence type="ECO:0000313" key="4">
    <source>
        <dbReference type="Proteomes" id="UP000275385"/>
    </source>
</evidence>
<dbReference type="Gene3D" id="1.10.287.1490">
    <property type="match status" value="1"/>
</dbReference>
<feature type="coiled-coil region" evidence="1">
    <location>
        <begin position="72"/>
        <end position="425"/>
    </location>
</feature>
<organism evidence="3 4">
    <name type="scientific">Coniochaeta pulveracea</name>
    <dbReference type="NCBI Taxonomy" id="177199"/>
    <lineage>
        <taxon>Eukaryota</taxon>
        <taxon>Fungi</taxon>
        <taxon>Dikarya</taxon>
        <taxon>Ascomycota</taxon>
        <taxon>Pezizomycotina</taxon>
        <taxon>Sordariomycetes</taxon>
        <taxon>Sordariomycetidae</taxon>
        <taxon>Coniochaetales</taxon>
        <taxon>Coniochaetaceae</taxon>
        <taxon>Coniochaeta</taxon>
    </lineage>
</organism>